<dbReference type="EMBL" id="JEMN01001253">
    <property type="protein sequence ID" value="KXH42488.1"/>
    <property type="molecule type" value="Genomic_DNA"/>
</dbReference>
<dbReference type="PANTHER" id="PTHR22925:SF3">
    <property type="entry name" value="GLYCOSYL HYDROLASE FAMILY PROTEIN 43"/>
    <property type="match status" value="1"/>
</dbReference>
<dbReference type="GO" id="GO:0005975">
    <property type="term" value="P:carbohydrate metabolic process"/>
    <property type="evidence" value="ECO:0007669"/>
    <property type="project" value="InterPro"/>
</dbReference>
<dbReference type="PANTHER" id="PTHR22925">
    <property type="entry name" value="GLYCOSYL HYDROLASE 43 FAMILY MEMBER"/>
    <property type="match status" value="1"/>
</dbReference>
<dbReference type="CDD" id="cd18821">
    <property type="entry name" value="GH43_Pc3Gal43A-like"/>
    <property type="match status" value="1"/>
</dbReference>
<dbReference type="Pfam" id="PF04616">
    <property type="entry name" value="Glyco_hydro_43"/>
    <property type="match status" value="1"/>
</dbReference>
<sequence length="616" mass="67470">MPQPSAIQPYEAEFTWHSTIEISIRRTAGSRGLVAAFPSTDARGLGPVDHRVEQSLEPDDQQVFPPWMRGHCGGSHRQSPLQCDEEAGERRYARLRDPHSGRLIGRLTEFNLSNCLYMRNNQRNSQCLGNYVMCSDIRATLARRLNNFKFASRVFILQQEASLRLRVAMRASPLALAAALTVGGVNAALSVVPGATWTATNTGEHVQAHGAGIIEENGVYYMIGEEKTDGAAFQAVNCYSSTNLIEWSFQGRLLTRTEEAGDLGPNRIIERPKVTKNDATGKYVLHLHIDSSDYKDAKVGVATGDSVCGQYEYIRSFRPFDFQSRDIGIFKDDDGSAYLLSEDREYGTRIIKLTDDYLDVAEVTFGWQYFAESPALVKRDGTYFIFGSHLTGWNPNDNVYSYATSLSGPWSNWTEFAPVGSKTYNSQVSFVLPLGTDKAIYMGDRWHSTNLAASTYIWLPLQFDGTTVTLNWHDSWNLDTAAGTWSESTITSEIEGETAALSNGARIVDCSQCSGSSAAGYLGGDEDGTATFNFTVAAADRVTLIVNHKNGDTASRHAAVSVNGEEQSVAFLATSHLSTTGSSAIHVNLKEGGNTVTFSRSEGWGPDVDQLIVPGI</sequence>
<evidence type="ECO:0000256" key="1">
    <source>
        <dbReference type="ARBA" id="ARBA00009865"/>
    </source>
</evidence>
<proteinExistence type="inferred from homology"/>
<dbReference type="CDD" id="cd04081">
    <property type="entry name" value="CBM35_galactosidase-like"/>
    <property type="match status" value="1"/>
</dbReference>
<comment type="caution">
    <text evidence="4">The sequence shown here is derived from an EMBL/GenBank/DDBJ whole genome shotgun (WGS) entry which is preliminary data.</text>
</comment>
<evidence type="ECO:0000313" key="5">
    <source>
        <dbReference type="Proteomes" id="UP000070054"/>
    </source>
</evidence>
<name>A0A135T2U7_9PEZI</name>
<dbReference type="Proteomes" id="UP000070054">
    <property type="component" value="Unassembled WGS sequence"/>
</dbReference>
<dbReference type="InterPro" id="IPR006710">
    <property type="entry name" value="Glyco_hydro_43"/>
</dbReference>
<dbReference type="SUPFAM" id="SSF75005">
    <property type="entry name" value="Arabinanase/levansucrase/invertase"/>
    <property type="match status" value="1"/>
</dbReference>
<keyword evidence="2 4" id="KW-0378">Hydrolase</keyword>
<organism evidence="4 5">
    <name type="scientific">Colletotrichum nymphaeae SA-01</name>
    <dbReference type="NCBI Taxonomy" id="1460502"/>
    <lineage>
        <taxon>Eukaryota</taxon>
        <taxon>Fungi</taxon>
        <taxon>Dikarya</taxon>
        <taxon>Ascomycota</taxon>
        <taxon>Pezizomycotina</taxon>
        <taxon>Sordariomycetes</taxon>
        <taxon>Hypocreomycetidae</taxon>
        <taxon>Glomerellales</taxon>
        <taxon>Glomerellaceae</taxon>
        <taxon>Colletotrichum</taxon>
        <taxon>Colletotrichum acutatum species complex</taxon>
    </lineage>
</organism>
<dbReference type="GO" id="GO:0004553">
    <property type="term" value="F:hydrolase activity, hydrolyzing O-glycosyl compounds"/>
    <property type="evidence" value="ECO:0007669"/>
    <property type="project" value="InterPro"/>
</dbReference>
<dbReference type="InterPro" id="IPR008979">
    <property type="entry name" value="Galactose-bd-like_sf"/>
</dbReference>
<accession>A0A135T2U7</accession>
<dbReference type="Gene3D" id="2.60.120.260">
    <property type="entry name" value="Galactose-binding domain-like"/>
    <property type="match status" value="1"/>
</dbReference>
<dbReference type="SUPFAM" id="SSF49785">
    <property type="entry name" value="Galactose-binding domain-like"/>
    <property type="match status" value="1"/>
</dbReference>
<evidence type="ECO:0000313" key="4">
    <source>
        <dbReference type="EMBL" id="KXH42488.1"/>
    </source>
</evidence>
<keyword evidence="3" id="KW-0326">Glycosidase</keyword>
<evidence type="ECO:0000256" key="2">
    <source>
        <dbReference type="ARBA" id="ARBA00022801"/>
    </source>
</evidence>
<dbReference type="InterPro" id="IPR023296">
    <property type="entry name" value="Glyco_hydro_beta-prop_sf"/>
</dbReference>
<keyword evidence="5" id="KW-1185">Reference proteome</keyword>
<dbReference type="OrthoDB" id="9970295at2759"/>
<dbReference type="AlphaFoldDB" id="A0A135T2U7"/>
<comment type="similarity">
    <text evidence="1">Belongs to the glycosyl hydrolase 43 family.</text>
</comment>
<reference evidence="4 5" key="1">
    <citation type="submission" date="2014-02" db="EMBL/GenBank/DDBJ databases">
        <title>The genome sequence of Colletotrichum nymphaeae SA-01.</title>
        <authorList>
            <person name="Baroncelli R."/>
            <person name="Thon M.R."/>
        </authorList>
    </citation>
    <scope>NUCLEOTIDE SEQUENCE [LARGE SCALE GENOMIC DNA]</scope>
    <source>
        <strain evidence="4 5">SA-01</strain>
    </source>
</reference>
<evidence type="ECO:0000256" key="3">
    <source>
        <dbReference type="ARBA" id="ARBA00023295"/>
    </source>
</evidence>
<gene>
    <name evidence="4" type="ORF">CNYM01_08533</name>
</gene>
<dbReference type="Gene3D" id="2.115.10.20">
    <property type="entry name" value="Glycosyl hydrolase domain, family 43"/>
    <property type="match status" value="1"/>
</dbReference>
<protein>
    <submittedName>
        <fullName evidence="4">Glycosyl hydrolase family 43 protein</fullName>
    </submittedName>
</protein>